<feature type="region of interest" description="Disordered" evidence="1">
    <location>
        <begin position="1"/>
        <end position="27"/>
    </location>
</feature>
<organism evidence="2 4">
    <name type="scientific">Nephila pilipes</name>
    <name type="common">Giant wood spider</name>
    <name type="synonym">Nephila maculata</name>
    <dbReference type="NCBI Taxonomy" id="299642"/>
    <lineage>
        <taxon>Eukaryota</taxon>
        <taxon>Metazoa</taxon>
        <taxon>Ecdysozoa</taxon>
        <taxon>Arthropoda</taxon>
        <taxon>Chelicerata</taxon>
        <taxon>Arachnida</taxon>
        <taxon>Araneae</taxon>
        <taxon>Araneomorphae</taxon>
        <taxon>Entelegynae</taxon>
        <taxon>Araneoidea</taxon>
        <taxon>Nephilidae</taxon>
        <taxon>Nephila</taxon>
    </lineage>
</organism>
<reference evidence="2" key="1">
    <citation type="submission" date="2020-08" db="EMBL/GenBank/DDBJ databases">
        <title>Multicomponent nature underlies the extraordinary mechanical properties of spider dragline silk.</title>
        <authorList>
            <person name="Kono N."/>
            <person name="Nakamura H."/>
            <person name="Mori M."/>
            <person name="Yoshida Y."/>
            <person name="Ohtoshi R."/>
            <person name="Malay A.D."/>
            <person name="Moran D.A.P."/>
            <person name="Tomita M."/>
            <person name="Numata K."/>
            <person name="Arakawa K."/>
        </authorList>
    </citation>
    <scope>NUCLEOTIDE SEQUENCE</scope>
</reference>
<proteinExistence type="predicted"/>
<gene>
    <name evidence="2" type="ORF">NPIL_378231</name>
    <name evidence="3" type="ORF">NPIL_600261</name>
</gene>
<name>A0A8X6ICS9_NEPPI</name>
<evidence type="ECO:0000313" key="4">
    <source>
        <dbReference type="Proteomes" id="UP000887013"/>
    </source>
</evidence>
<evidence type="ECO:0000313" key="3">
    <source>
        <dbReference type="EMBL" id="GFU36285.1"/>
    </source>
</evidence>
<keyword evidence="4" id="KW-1185">Reference proteome</keyword>
<dbReference type="EMBL" id="BMAW01089591">
    <property type="protein sequence ID" value="GFS40686.1"/>
    <property type="molecule type" value="Genomic_DNA"/>
</dbReference>
<dbReference type="EMBL" id="BMAW01034688">
    <property type="protein sequence ID" value="GFU36285.1"/>
    <property type="molecule type" value="Genomic_DNA"/>
</dbReference>
<feature type="non-terminal residue" evidence="2">
    <location>
        <position position="40"/>
    </location>
</feature>
<sequence>MQYPPDSPEDTTSLSTSSPESMEAEKFLKETKFEDVVALE</sequence>
<dbReference type="AlphaFoldDB" id="A0A8X6ICS9"/>
<accession>A0A8X6ICS9</accession>
<evidence type="ECO:0000256" key="1">
    <source>
        <dbReference type="SAM" id="MobiDB-lite"/>
    </source>
</evidence>
<feature type="compositionally biased region" description="Polar residues" evidence="1">
    <location>
        <begin position="10"/>
        <end position="20"/>
    </location>
</feature>
<dbReference type="Proteomes" id="UP000887013">
    <property type="component" value="Unassembled WGS sequence"/>
</dbReference>
<evidence type="ECO:0000313" key="2">
    <source>
        <dbReference type="EMBL" id="GFS40686.1"/>
    </source>
</evidence>
<comment type="caution">
    <text evidence="2">The sequence shown here is derived from an EMBL/GenBank/DDBJ whole genome shotgun (WGS) entry which is preliminary data.</text>
</comment>
<protein>
    <submittedName>
        <fullName evidence="2">Uncharacterized protein</fullName>
    </submittedName>
</protein>